<dbReference type="CDD" id="cd01650">
    <property type="entry name" value="RT_nLTR_like"/>
    <property type="match status" value="1"/>
</dbReference>
<evidence type="ECO:0000313" key="2">
    <source>
        <dbReference type="Ensembl" id="ENSNMLP00000043809.1"/>
    </source>
</evidence>
<dbReference type="PROSITE" id="PS50878">
    <property type="entry name" value="RT_POL"/>
    <property type="match status" value="1"/>
</dbReference>
<dbReference type="InterPro" id="IPR043502">
    <property type="entry name" value="DNA/RNA_pol_sf"/>
</dbReference>
<dbReference type="PANTHER" id="PTHR33332">
    <property type="entry name" value="REVERSE TRANSCRIPTASE DOMAIN-CONTAINING PROTEIN"/>
    <property type="match status" value="1"/>
</dbReference>
<dbReference type="Pfam" id="PF00078">
    <property type="entry name" value="RVT_1"/>
    <property type="match status" value="1"/>
</dbReference>
<evidence type="ECO:0000313" key="3">
    <source>
        <dbReference type="Proteomes" id="UP000694523"/>
    </source>
</evidence>
<reference evidence="2" key="2">
    <citation type="submission" date="2025-09" db="UniProtKB">
        <authorList>
            <consortium name="Ensembl"/>
        </authorList>
    </citation>
    <scope>IDENTIFICATION</scope>
</reference>
<dbReference type="SUPFAM" id="SSF56672">
    <property type="entry name" value="DNA/RNA polymerases"/>
    <property type="match status" value="1"/>
</dbReference>
<dbReference type="Ensembl" id="ENSNMLT00000048625.1">
    <property type="protein sequence ID" value="ENSNMLP00000043809.1"/>
    <property type="gene ID" value="ENSNMLG00000026543.1"/>
</dbReference>
<dbReference type="Proteomes" id="UP000694523">
    <property type="component" value="Unplaced"/>
</dbReference>
<name>A0A8C6V4C6_9GOBI</name>
<feature type="domain" description="Reverse transcriptase" evidence="1">
    <location>
        <begin position="9"/>
        <end position="278"/>
    </location>
</feature>
<protein>
    <recommendedName>
        <fullName evidence="1">Reverse transcriptase domain-containing protein</fullName>
    </recommendedName>
</protein>
<proteinExistence type="predicted"/>
<dbReference type="AlphaFoldDB" id="A0A8C6V4C6"/>
<keyword evidence="3" id="KW-1185">Reference proteome</keyword>
<sequence>QPLTHIFNVSIESEIIPHSWKAAHVLPLHKDGPTNILNNYRPISKLPCLAKILEKLVSNQIKSFLIKHSVLKPYQSGFRQGHNYHTATTKVLNDIYAALDSRQECLALFIDLSKAFDSVNHQILLKQLQHIGFDKKAYNWFSNYLSNRTQAVVADGFKSEFLITDKGVPQGSILGPLLFTIFINSIGCNIKHSSIHLYADDAILYTSAPSAGQAAQFLQEDFDEIQKSLIKLKLSLNTRKTKYMLFSKRQEVQPLNIHTFDGTVIERVSSYKYLGFWLDEKLTFKTHVSKLCRSLKSKLSFYYRNKSCIPLNYRKEIVQATFLSVLDYGDTVYMHTSLSVLKPLDAVYHSAIRFITGDKYRTHHCLLYDKVGWSSLTNRREQHCILFIYKGLVGRLPDYLACELNYSSSSYNTRSHDCLVLKNGLVKSDTGKRGFSYYAAHKWNELQRLLQLNSLVPLSHLKRLIFDMYKENCTCFN</sequence>
<evidence type="ECO:0000259" key="1">
    <source>
        <dbReference type="PROSITE" id="PS50878"/>
    </source>
</evidence>
<organism evidence="2 3">
    <name type="scientific">Neogobius melanostomus</name>
    <name type="common">round goby</name>
    <dbReference type="NCBI Taxonomy" id="47308"/>
    <lineage>
        <taxon>Eukaryota</taxon>
        <taxon>Metazoa</taxon>
        <taxon>Chordata</taxon>
        <taxon>Craniata</taxon>
        <taxon>Vertebrata</taxon>
        <taxon>Euteleostomi</taxon>
        <taxon>Actinopterygii</taxon>
        <taxon>Neopterygii</taxon>
        <taxon>Teleostei</taxon>
        <taxon>Neoteleostei</taxon>
        <taxon>Acanthomorphata</taxon>
        <taxon>Gobiaria</taxon>
        <taxon>Gobiiformes</taxon>
        <taxon>Gobioidei</taxon>
        <taxon>Gobiidae</taxon>
        <taxon>Benthophilinae</taxon>
        <taxon>Neogobiini</taxon>
        <taxon>Neogobius</taxon>
    </lineage>
</organism>
<dbReference type="InterPro" id="IPR000477">
    <property type="entry name" value="RT_dom"/>
</dbReference>
<reference evidence="2" key="1">
    <citation type="submission" date="2025-08" db="UniProtKB">
        <authorList>
            <consortium name="Ensembl"/>
        </authorList>
    </citation>
    <scope>IDENTIFICATION</scope>
</reference>
<accession>A0A8C6V4C6</accession>